<dbReference type="Proteomes" id="UP001597111">
    <property type="component" value="Unassembled WGS sequence"/>
</dbReference>
<dbReference type="Pfam" id="PF00528">
    <property type="entry name" value="BPD_transp_1"/>
    <property type="match status" value="1"/>
</dbReference>
<feature type="transmembrane region" description="Helical" evidence="7">
    <location>
        <begin position="103"/>
        <end position="126"/>
    </location>
</feature>
<comment type="caution">
    <text evidence="9">The sequence shown here is derived from an EMBL/GenBank/DDBJ whole genome shotgun (WGS) entry which is preliminary data.</text>
</comment>
<dbReference type="PANTHER" id="PTHR43386">
    <property type="entry name" value="OLIGOPEPTIDE TRANSPORT SYSTEM PERMEASE PROTEIN APPC"/>
    <property type="match status" value="1"/>
</dbReference>
<dbReference type="RefSeq" id="WP_379818236.1">
    <property type="nucleotide sequence ID" value="NZ_JBHUDH010000046.1"/>
</dbReference>
<name>A0ABD6B4G4_9EURY</name>
<dbReference type="InterPro" id="IPR000515">
    <property type="entry name" value="MetI-like"/>
</dbReference>
<feature type="transmembrane region" description="Helical" evidence="7">
    <location>
        <begin position="258"/>
        <end position="279"/>
    </location>
</feature>
<evidence type="ECO:0000313" key="9">
    <source>
        <dbReference type="EMBL" id="MFD1525760.1"/>
    </source>
</evidence>
<evidence type="ECO:0000256" key="1">
    <source>
        <dbReference type="ARBA" id="ARBA00004651"/>
    </source>
</evidence>
<feature type="transmembrane region" description="Helical" evidence="7">
    <location>
        <begin position="29"/>
        <end position="45"/>
    </location>
</feature>
<evidence type="ECO:0000256" key="4">
    <source>
        <dbReference type="ARBA" id="ARBA00022692"/>
    </source>
</evidence>
<feature type="transmembrane region" description="Helical" evidence="7">
    <location>
        <begin position="65"/>
        <end position="82"/>
    </location>
</feature>
<evidence type="ECO:0000259" key="8">
    <source>
        <dbReference type="PROSITE" id="PS50928"/>
    </source>
</evidence>
<dbReference type="CDD" id="cd06261">
    <property type="entry name" value="TM_PBP2"/>
    <property type="match status" value="1"/>
</dbReference>
<reference evidence="9 10" key="1">
    <citation type="journal article" date="2019" name="Int. J. Syst. Evol. Microbiol.">
        <title>The Global Catalogue of Microorganisms (GCM) 10K type strain sequencing project: providing services to taxonomists for standard genome sequencing and annotation.</title>
        <authorList>
            <consortium name="The Broad Institute Genomics Platform"/>
            <consortium name="The Broad Institute Genome Sequencing Center for Infectious Disease"/>
            <person name="Wu L."/>
            <person name="Ma J."/>
        </authorList>
    </citation>
    <scope>NUCLEOTIDE SEQUENCE [LARGE SCALE GENOMIC DNA]</scope>
    <source>
        <strain evidence="9 10">CGMCC 1.12285</strain>
    </source>
</reference>
<dbReference type="Gene3D" id="1.10.3720.10">
    <property type="entry name" value="MetI-like"/>
    <property type="match status" value="1"/>
</dbReference>
<feature type="transmembrane region" description="Helical" evidence="7">
    <location>
        <begin position="366"/>
        <end position="387"/>
    </location>
</feature>
<keyword evidence="5 7" id="KW-1133">Transmembrane helix</keyword>
<accession>A0ABD6B4G4</accession>
<organism evidence="9 10">
    <name type="scientific">Halolamina salina</name>
    <dbReference type="NCBI Taxonomy" id="1220023"/>
    <lineage>
        <taxon>Archaea</taxon>
        <taxon>Methanobacteriati</taxon>
        <taxon>Methanobacteriota</taxon>
        <taxon>Stenosarchaea group</taxon>
        <taxon>Halobacteria</taxon>
        <taxon>Halobacteriales</taxon>
        <taxon>Haloferacaceae</taxon>
    </lineage>
</organism>
<evidence type="ECO:0000256" key="2">
    <source>
        <dbReference type="ARBA" id="ARBA00022448"/>
    </source>
</evidence>
<dbReference type="PROSITE" id="PS50928">
    <property type="entry name" value="ABC_TM1"/>
    <property type="match status" value="1"/>
</dbReference>
<keyword evidence="10" id="KW-1185">Reference proteome</keyword>
<dbReference type="InterPro" id="IPR050366">
    <property type="entry name" value="BP-dependent_transpt_permease"/>
</dbReference>
<keyword evidence="2 7" id="KW-0813">Transport</keyword>
<keyword evidence="3" id="KW-1003">Cell membrane</keyword>
<feature type="domain" description="ABC transmembrane type-1" evidence="8">
    <location>
        <begin position="189"/>
        <end position="389"/>
    </location>
</feature>
<dbReference type="PANTHER" id="PTHR43386:SF1">
    <property type="entry name" value="D,D-DIPEPTIDE TRANSPORT SYSTEM PERMEASE PROTEIN DDPC-RELATED"/>
    <property type="match status" value="1"/>
</dbReference>
<feature type="transmembrane region" description="Helical" evidence="7">
    <location>
        <begin position="200"/>
        <end position="221"/>
    </location>
</feature>
<comment type="similarity">
    <text evidence="7">Belongs to the binding-protein-dependent transport system permease family.</text>
</comment>
<evidence type="ECO:0000313" key="10">
    <source>
        <dbReference type="Proteomes" id="UP001597111"/>
    </source>
</evidence>
<keyword evidence="6 7" id="KW-0472">Membrane</keyword>
<dbReference type="AlphaFoldDB" id="A0ABD6B4G4"/>
<evidence type="ECO:0000256" key="7">
    <source>
        <dbReference type="RuleBase" id="RU363032"/>
    </source>
</evidence>
<proteinExistence type="inferred from homology"/>
<dbReference type="EMBL" id="JBHUDH010000046">
    <property type="protein sequence ID" value="MFD1525760.1"/>
    <property type="molecule type" value="Genomic_DNA"/>
</dbReference>
<sequence length="404" mass="43893">MPSKDFESAAFTEVDWAARDRGVTVRKRTIGLVGAFLALGALYAYDAIVAPEELVAALNWDVTRADWLLLVATVFFARYGLFPLAADLDRTRRLLGRLRSHPIGLAALLALAVLTAIGLLGPGLFFDTGYPKLKYRLQPPVYTSVFVGDVHYYNCVGKVVDGYCHGTWRYPLGTNRYGENVLELLVYGIRVALQVSLPTVVLIGVVGTVVGALAGFYGGWVDDALMRYVDIQQTVPAIVVYILLATFFLGEYSGVTDGGLFAFVGVFGLLNWGGVARVVRSDALQQRSAGYVRAARATGASDLRILRDRIVPNARGTIVTELSRRVPLLVLAQVALAYLSLSRIASQSLGRVIRVGLESEVMPWHQKWWVTTFAVALLAFAVAAFNVSGDSLRDALDTRQGGSS</sequence>
<gene>
    <name evidence="9" type="ORF">ACFR9S_05490</name>
</gene>
<keyword evidence="4 7" id="KW-0812">Transmembrane</keyword>
<feature type="transmembrane region" description="Helical" evidence="7">
    <location>
        <begin position="233"/>
        <end position="252"/>
    </location>
</feature>
<comment type="subcellular location">
    <subcellularLocation>
        <location evidence="1 7">Cell membrane</location>
        <topology evidence="1 7">Multi-pass membrane protein</topology>
    </subcellularLocation>
</comment>
<dbReference type="InterPro" id="IPR035906">
    <property type="entry name" value="MetI-like_sf"/>
</dbReference>
<evidence type="ECO:0000256" key="6">
    <source>
        <dbReference type="ARBA" id="ARBA00023136"/>
    </source>
</evidence>
<dbReference type="GO" id="GO:0005886">
    <property type="term" value="C:plasma membrane"/>
    <property type="evidence" value="ECO:0007669"/>
    <property type="project" value="UniProtKB-SubCell"/>
</dbReference>
<evidence type="ECO:0000256" key="5">
    <source>
        <dbReference type="ARBA" id="ARBA00022989"/>
    </source>
</evidence>
<evidence type="ECO:0000256" key="3">
    <source>
        <dbReference type="ARBA" id="ARBA00022475"/>
    </source>
</evidence>
<protein>
    <submittedName>
        <fullName evidence="9">ABC transporter permease</fullName>
    </submittedName>
</protein>
<dbReference type="SUPFAM" id="SSF161098">
    <property type="entry name" value="MetI-like"/>
    <property type="match status" value="1"/>
</dbReference>